<feature type="domain" description="Peptidase S1" evidence="3">
    <location>
        <begin position="33"/>
        <end position="263"/>
    </location>
</feature>
<gene>
    <name evidence="4" type="ORF">EEDITHA_LOCUS13278</name>
</gene>
<evidence type="ECO:0000313" key="5">
    <source>
        <dbReference type="Proteomes" id="UP001153954"/>
    </source>
</evidence>
<dbReference type="SMART" id="SM00020">
    <property type="entry name" value="Tryp_SPc"/>
    <property type="match status" value="1"/>
</dbReference>
<dbReference type="Gene3D" id="2.40.10.10">
    <property type="entry name" value="Trypsin-like serine proteases"/>
    <property type="match status" value="1"/>
</dbReference>
<dbReference type="AlphaFoldDB" id="A0AAU9UEX4"/>
<dbReference type="GO" id="GO:0004252">
    <property type="term" value="F:serine-type endopeptidase activity"/>
    <property type="evidence" value="ECO:0007669"/>
    <property type="project" value="InterPro"/>
</dbReference>
<dbReference type="InterPro" id="IPR001254">
    <property type="entry name" value="Trypsin_dom"/>
</dbReference>
<comment type="similarity">
    <text evidence="2">Belongs to the peptidase S1 family. CLIP subfamily.</text>
</comment>
<name>A0AAU9UEX4_EUPED</name>
<evidence type="ECO:0000313" key="4">
    <source>
        <dbReference type="EMBL" id="CAH2098131.1"/>
    </source>
</evidence>
<organism evidence="4 5">
    <name type="scientific">Euphydryas editha</name>
    <name type="common">Edith's checkerspot</name>
    <dbReference type="NCBI Taxonomy" id="104508"/>
    <lineage>
        <taxon>Eukaryota</taxon>
        <taxon>Metazoa</taxon>
        <taxon>Ecdysozoa</taxon>
        <taxon>Arthropoda</taxon>
        <taxon>Hexapoda</taxon>
        <taxon>Insecta</taxon>
        <taxon>Pterygota</taxon>
        <taxon>Neoptera</taxon>
        <taxon>Endopterygota</taxon>
        <taxon>Lepidoptera</taxon>
        <taxon>Glossata</taxon>
        <taxon>Ditrysia</taxon>
        <taxon>Papilionoidea</taxon>
        <taxon>Nymphalidae</taxon>
        <taxon>Nymphalinae</taxon>
        <taxon>Euphydryas</taxon>
    </lineage>
</organism>
<evidence type="ECO:0000256" key="1">
    <source>
        <dbReference type="ARBA" id="ARBA00023157"/>
    </source>
</evidence>
<dbReference type="InterPro" id="IPR043504">
    <property type="entry name" value="Peptidase_S1_PA_chymotrypsin"/>
</dbReference>
<proteinExistence type="inferred from homology"/>
<protein>
    <recommendedName>
        <fullName evidence="3">Peptidase S1 domain-containing protein</fullName>
    </recommendedName>
</protein>
<keyword evidence="1" id="KW-1015">Disulfide bond</keyword>
<dbReference type="PROSITE" id="PS50240">
    <property type="entry name" value="TRYPSIN_DOM"/>
    <property type="match status" value="1"/>
</dbReference>
<dbReference type="InterPro" id="IPR009003">
    <property type="entry name" value="Peptidase_S1_PA"/>
</dbReference>
<dbReference type="SUPFAM" id="SSF50494">
    <property type="entry name" value="Trypsin-like serine proteases"/>
    <property type="match status" value="1"/>
</dbReference>
<accession>A0AAU9UEX4</accession>
<dbReference type="GO" id="GO:0006508">
    <property type="term" value="P:proteolysis"/>
    <property type="evidence" value="ECO:0007669"/>
    <property type="project" value="InterPro"/>
</dbReference>
<evidence type="ECO:0000256" key="2">
    <source>
        <dbReference type="ARBA" id="ARBA00024195"/>
    </source>
</evidence>
<keyword evidence="5" id="KW-1185">Reference proteome</keyword>
<dbReference type="PANTHER" id="PTHR24256">
    <property type="entry name" value="TRYPTASE-RELATED"/>
    <property type="match status" value="1"/>
</dbReference>
<reference evidence="4" key="1">
    <citation type="submission" date="2022-03" db="EMBL/GenBank/DDBJ databases">
        <authorList>
            <person name="Tunstrom K."/>
        </authorList>
    </citation>
    <scope>NUCLEOTIDE SEQUENCE</scope>
</reference>
<dbReference type="EMBL" id="CAKOGL010000019">
    <property type="protein sequence ID" value="CAH2098131.1"/>
    <property type="molecule type" value="Genomic_DNA"/>
</dbReference>
<dbReference type="InterPro" id="IPR051487">
    <property type="entry name" value="Ser/Thr_Proteases_Immune/Dev"/>
</dbReference>
<dbReference type="Pfam" id="PF00089">
    <property type="entry name" value="Trypsin"/>
    <property type="match status" value="1"/>
</dbReference>
<evidence type="ECO:0000259" key="3">
    <source>
        <dbReference type="PROSITE" id="PS50240"/>
    </source>
</evidence>
<sequence length="267" mass="30427">MILFHYYLISKKKVLACHIASQLSCDVSMKSKLQEGNIGETKALPWLGVLRVHIHEGDSFKVALTGTILVTKNYCITNAEDIANIPSFLFKREAKAMFILNDNATWSSGVKGFVLHPEYEYATYNTIALVELTDYQDQLKPICWPEYSYNTKNNLYVVGYTDEHRFLEKIIYKLEYVGQSLCHEFYNRMGFRKDPLHTPTRYFCASAKNNKKNCVWDNGMALVSNTSGPWVFVGFGLKGPGCAAPSRFLDISSYKPWIESSTDVVTY</sequence>
<dbReference type="Proteomes" id="UP001153954">
    <property type="component" value="Unassembled WGS sequence"/>
</dbReference>
<comment type="caution">
    <text evidence="4">The sequence shown here is derived from an EMBL/GenBank/DDBJ whole genome shotgun (WGS) entry which is preliminary data.</text>
</comment>